<dbReference type="RefSeq" id="WP_270954557.1">
    <property type="nucleotide sequence ID" value="NZ_JAQGLA010000159.1"/>
</dbReference>
<dbReference type="InterPro" id="IPR041654">
    <property type="entry name" value="StyA_sbd"/>
</dbReference>
<gene>
    <name evidence="2" type="ORF">OU415_37650</name>
</gene>
<protein>
    <submittedName>
        <fullName evidence="2">NAD(P)-binding protein</fullName>
    </submittedName>
</protein>
<dbReference type="SUPFAM" id="SSF51905">
    <property type="entry name" value="FAD/NAD(P)-binding domain"/>
    <property type="match status" value="1"/>
</dbReference>
<evidence type="ECO:0000313" key="3">
    <source>
        <dbReference type="Proteomes" id="UP001210380"/>
    </source>
</evidence>
<comment type="caution">
    <text evidence="2">The sequence shown here is derived from an EMBL/GenBank/DDBJ whole genome shotgun (WGS) entry which is preliminary data.</text>
</comment>
<proteinExistence type="predicted"/>
<reference evidence="2 3" key="1">
    <citation type="submission" date="2022-11" db="EMBL/GenBank/DDBJ databases">
        <title>Draft genome sequence of Saccharopolyspora sp. WRP15-2 isolated from rhizosphere soils of wild rice in Thailand.</title>
        <authorList>
            <person name="Duangmal K."/>
            <person name="Kammanee S."/>
            <person name="Muangham S."/>
        </authorList>
    </citation>
    <scope>NUCLEOTIDE SEQUENCE [LARGE SCALE GENOMIC DNA]</scope>
    <source>
        <strain evidence="2 3">WRP15-2</strain>
    </source>
</reference>
<feature type="domain" description="Styrene monooxygenase StyA putative substrate binding" evidence="1">
    <location>
        <begin position="146"/>
        <end position="240"/>
    </location>
</feature>
<dbReference type="Pfam" id="PF13450">
    <property type="entry name" value="NAD_binding_8"/>
    <property type="match status" value="1"/>
</dbReference>
<evidence type="ECO:0000259" key="1">
    <source>
        <dbReference type="Pfam" id="PF17885"/>
    </source>
</evidence>
<dbReference type="PRINTS" id="PR00420">
    <property type="entry name" value="RNGMNOXGNASE"/>
</dbReference>
<accession>A0ABT4VCR5</accession>
<dbReference type="InterPro" id="IPR036188">
    <property type="entry name" value="FAD/NAD-bd_sf"/>
</dbReference>
<organism evidence="2 3">
    <name type="scientific">Saccharopolyspora oryzae</name>
    <dbReference type="NCBI Taxonomy" id="2997343"/>
    <lineage>
        <taxon>Bacteria</taxon>
        <taxon>Bacillati</taxon>
        <taxon>Actinomycetota</taxon>
        <taxon>Actinomycetes</taxon>
        <taxon>Pseudonocardiales</taxon>
        <taxon>Pseudonocardiaceae</taxon>
        <taxon>Saccharopolyspora</taxon>
    </lineage>
</organism>
<dbReference type="Gene3D" id="3.50.50.60">
    <property type="entry name" value="FAD/NAD(P)-binding domain"/>
    <property type="match status" value="3"/>
</dbReference>
<keyword evidence="3" id="KW-1185">Reference proteome</keyword>
<name>A0ABT4VCR5_9PSEU</name>
<dbReference type="EMBL" id="JAQGLA010000159">
    <property type="protein sequence ID" value="MDA3631201.1"/>
    <property type="molecule type" value="Genomic_DNA"/>
</dbReference>
<sequence>MTRRIAIVGGGVAGLLTAHLLQRSGHRVTVLSGQRPNDLRGGRILSTQCVFGARLRPERDAGLALWDDEAPAITKGRLSLWLDRDCVLDWFADLVGGPAQSVDHRLKLAAWLEMLDDVAYRTVGEDELDHLAADHDLVLVATGRGGGFFARNADLSPHTEPQRQIAAVYLRIPNSTSDTTSIRWSMVPGVGELLVLPALTFTGPCYALLIEALPDGPWDVWRDRPGPDELWRRIRLLLRDIPREHDELAATTLTDERATLTGAITPTVHHPVAVLPSGRAVLGLGDAVVVNDPLTAPGANSAVTAAAMHAEAIDAHTGPFGADWMQRTHDAWWHAPGGGRDTTTVANALLNPPPHLLDILQSAATDPSLQRKFARVLETTEDADWLIGH</sequence>
<evidence type="ECO:0000313" key="2">
    <source>
        <dbReference type="EMBL" id="MDA3631201.1"/>
    </source>
</evidence>
<dbReference type="Proteomes" id="UP001210380">
    <property type="component" value="Unassembled WGS sequence"/>
</dbReference>
<dbReference type="Pfam" id="PF17885">
    <property type="entry name" value="Smoa_sbd"/>
    <property type="match status" value="1"/>
</dbReference>